<dbReference type="VEuPathDB" id="FungiDB:AAP_04833"/>
<dbReference type="FunFam" id="1.10.510.10:FF:000334">
    <property type="entry name" value="Serine/threonine-protein kinase STE11"/>
    <property type="match status" value="1"/>
</dbReference>
<evidence type="ECO:0000313" key="14">
    <source>
        <dbReference type="EMBL" id="KZZ88735.1"/>
    </source>
</evidence>
<organism evidence="14 15">
    <name type="scientific">Ascosphaera apis ARSEF 7405</name>
    <dbReference type="NCBI Taxonomy" id="392613"/>
    <lineage>
        <taxon>Eukaryota</taxon>
        <taxon>Fungi</taxon>
        <taxon>Dikarya</taxon>
        <taxon>Ascomycota</taxon>
        <taxon>Pezizomycotina</taxon>
        <taxon>Eurotiomycetes</taxon>
        <taxon>Eurotiomycetidae</taxon>
        <taxon>Onygenales</taxon>
        <taxon>Ascosphaeraceae</taxon>
        <taxon>Ascosphaera</taxon>
    </lineage>
</organism>
<dbReference type="Gene3D" id="1.10.510.10">
    <property type="entry name" value="Transferase(Phosphotransferase) domain 1"/>
    <property type="match status" value="1"/>
</dbReference>
<dbReference type="SUPFAM" id="SSF56112">
    <property type="entry name" value="Protein kinase-like (PK-like)"/>
    <property type="match status" value="1"/>
</dbReference>
<evidence type="ECO:0000256" key="9">
    <source>
        <dbReference type="PROSITE-ProRule" id="PRU10141"/>
    </source>
</evidence>
<dbReference type="PROSITE" id="PS50105">
    <property type="entry name" value="SAM_DOMAIN"/>
    <property type="match status" value="1"/>
</dbReference>
<dbReference type="SUPFAM" id="SSF47769">
    <property type="entry name" value="SAM/Pointed domain"/>
    <property type="match status" value="1"/>
</dbReference>
<evidence type="ECO:0000256" key="1">
    <source>
        <dbReference type="ARBA" id="ARBA00006529"/>
    </source>
</evidence>
<dbReference type="GO" id="GO:0005524">
    <property type="term" value="F:ATP binding"/>
    <property type="evidence" value="ECO:0007669"/>
    <property type="project" value="UniProtKB-UniRule"/>
</dbReference>
<dbReference type="FunFam" id="3.10.20.90:FF:000214">
    <property type="entry name" value="Serine/threonine-protein kinase STE11"/>
    <property type="match status" value="1"/>
</dbReference>
<dbReference type="PROSITE" id="PS00108">
    <property type="entry name" value="PROTEIN_KINASE_ST"/>
    <property type="match status" value="1"/>
</dbReference>
<comment type="catalytic activity">
    <reaction evidence="8">
        <text>L-seryl-[protein] + ATP = O-phospho-L-seryl-[protein] + ADP + H(+)</text>
        <dbReference type="Rhea" id="RHEA:17989"/>
        <dbReference type="Rhea" id="RHEA-COMP:9863"/>
        <dbReference type="Rhea" id="RHEA-COMP:11604"/>
        <dbReference type="ChEBI" id="CHEBI:15378"/>
        <dbReference type="ChEBI" id="CHEBI:29999"/>
        <dbReference type="ChEBI" id="CHEBI:30616"/>
        <dbReference type="ChEBI" id="CHEBI:83421"/>
        <dbReference type="ChEBI" id="CHEBI:456216"/>
        <dbReference type="EC" id="2.7.11.24"/>
    </reaction>
    <physiologicalReaction direction="left-to-right" evidence="8">
        <dbReference type="Rhea" id="RHEA:17990"/>
    </physiologicalReaction>
</comment>
<evidence type="ECO:0000256" key="2">
    <source>
        <dbReference type="ARBA" id="ARBA00012411"/>
    </source>
</evidence>
<dbReference type="Pfam" id="PF14847">
    <property type="entry name" value="Ras_bdg_2"/>
    <property type="match status" value="1"/>
</dbReference>
<dbReference type="SMART" id="SM00454">
    <property type="entry name" value="SAM"/>
    <property type="match status" value="1"/>
</dbReference>
<dbReference type="Proteomes" id="UP000242877">
    <property type="component" value="Unassembled WGS sequence"/>
</dbReference>
<comment type="caution">
    <text evidence="14">The sequence shown here is derived from an EMBL/GenBank/DDBJ whole genome shotgun (WGS) entry which is preliminary data.</text>
</comment>
<dbReference type="FunFam" id="3.30.200.20:FF:000387">
    <property type="entry name" value="Serine/threonine-protein kinase STE11"/>
    <property type="match status" value="1"/>
</dbReference>
<evidence type="ECO:0000256" key="8">
    <source>
        <dbReference type="ARBA" id="ARBA00048130"/>
    </source>
</evidence>
<feature type="region of interest" description="Disordered" evidence="10">
    <location>
        <begin position="511"/>
        <end position="565"/>
    </location>
</feature>
<dbReference type="GO" id="GO:0004709">
    <property type="term" value="F:MAP kinase kinase kinase activity"/>
    <property type="evidence" value="ECO:0007669"/>
    <property type="project" value="UniProtKB-ARBA"/>
</dbReference>
<dbReference type="InterPro" id="IPR011009">
    <property type="entry name" value="Kinase-like_dom_sf"/>
</dbReference>
<evidence type="ECO:0000256" key="10">
    <source>
        <dbReference type="SAM" id="MobiDB-lite"/>
    </source>
</evidence>
<feature type="domain" description="SAM" evidence="12">
    <location>
        <begin position="29"/>
        <end position="92"/>
    </location>
</feature>
<feature type="compositionally biased region" description="Basic and acidic residues" evidence="10">
    <location>
        <begin position="841"/>
        <end position="850"/>
    </location>
</feature>
<feature type="domain" description="Protein kinase" evidence="11">
    <location>
        <begin position="580"/>
        <end position="849"/>
    </location>
</feature>
<dbReference type="PANTHER" id="PTHR48016">
    <property type="entry name" value="MAP KINASE KINASE KINASE SSK2-RELATED-RELATED"/>
    <property type="match status" value="1"/>
</dbReference>
<reference evidence="14 15" key="1">
    <citation type="journal article" date="2016" name="Genome Biol. Evol.">
        <title>Divergent and convergent evolution of fungal pathogenicity.</title>
        <authorList>
            <person name="Shang Y."/>
            <person name="Xiao G."/>
            <person name="Zheng P."/>
            <person name="Cen K."/>
            <person name="Zhan S."/>
            <person name="Wang C."/>
        </authorList>
    </citation>
    <scope>NUCLEOTIDE SEQUENCE [LARGE SCALE GENOMIC DNA]</scope>
    <source>
        <strain evidence="14 15">ARSEF 7405</strain>
    </source>
</reference>
<keyword evidence="4 9" id="KW-0547">Nucleotide-binding</keyword>
<keyword evidence="5 14" id="KW-0418">Kinase</keyword>
<feature type="compositionally biased region" description="Basic and acidic residues" evidence="10">
    <location>
        <begin position="511"/>
        <end position="521"/>
    </location>
</feature>
<dbReference type="SMART" id="SM00220">
    <property type="entry name" value="S_TKc"/>
    <property type="match status" value="1"/>
</dbReference>
<dbReference type="InterPro" id="IPR013761">
    <property type="entry name" value="SAM/pointed_sf"/>
</dbReference>
<feature type="domain" description="Ras-associating" evidence="13">
    <location>
        <begin position="225"/>
        <end position="315"/>
    </location>
</feature>
<name>A0A167WE90_9EURO</name>
<dbReference type="EC" id="2.7.11.24" evidence="2"/>
<evidence type="ECO:0000256" key="3">
    <source>
        <dbReference type="ARBA" id="ARBA00022679"/>
    </source>
</evidence>
<evidence type="ECO:0000313" key="15">
    <source>
        <dbReference type="Proteomes" id="UP000242877"/>
    </source>
</evidence>
<accession>A0A167WE90</accession>
<feature type="compositionally biased region" description="Low complexity" evidence="10">
    <location>
        <begin position="149"/>
        <end position="158"/>
    </location>
</feature>
<keyword evidence="3" id="KW-0808">Transferase</keyword>
<evidence type="ECO:0000259" key="11">
    <source>
        <dbReference type="PROSITE" id="PS50011"/>
    </source>
</evidence>
<dbReference type="EMBL" id="AZGZ01000024">
    <property type="protein sequence ID" value="KZZ88735.1"/>
    <property type="molecule type" value="Genomic_DNA"/>
</dbReference>
<dbReference type="PANTHER" id="PTHR48016:SF56">
    <property type="entry name" value="MAPKK KINASE"/>
    <property type="match status" value="1"/>
</dbReference>
<dbReference type="SMART" id="SM01304">
    <property type="entry name" value="Ras_bdg_2"/>
    <property type="match status" value="1"/>
</dbReference>
<keyword evidence="6 9" id="KW-0067">ATP-binding</keyword>
<evidence type="ECO:0000259" key="12">
    <source>
        <dbReference type="PROSITE" id="PS50105"/>
    </source>
</evidence>
<comment type="catalytic activity">
    <reaction evidence="7">
        <text>L-threonyl-[protein] + ATP = O-phospho-L-threonyl-[protein] + ADP + H(+)</text>
        <dbReference type="Rhea" id="RHEA:46608"/>
        <dbReference type="Rhea" id="RHEA-COMP:11060"/>
        <dbReference type="Rhea" id="RHEA-COMP:11605"/>
        <dbReference type="ChEBI" id="CHEBI:15378"/>
        <dbReference type="ChEBI" id="CHEBI:30013"/>
        <dbReference type="ChEBI" id="CHEBI:30616"/>
        <dbReference type="ChEBI" id="CHEBI:61977"/>
        <dbReference type="ChEBI" id="CHEBI:456216"/>
        <dbReference type="EC" id="2.7.11.24"/>
    </reaction>
    <physiologicalReaction direction="left-to-right" evidence="7">
        <dbReference type="Rhea" id="RHEA:46609"/>
    </physiologicalReaction>
</comment>
<evidence type="ECO:0000256" key="7">
    <source>
        <dbReference type="ARBA" id="ARBA00047919"/>
    </source>
</evidence>
<dbReference type="InterPro" id="IPR000159">
    <property type="entry name" value="RA_dom"/>
</dbReference>
<dbReference type="InterPro" id="IPR029458">
    <property type="entry name" value="Ras-bd_By2"/>
</dbReference>
<dbReference type="PROSITE" id="PS50011">
    <property type="entry name" value="PROTEIN_KINASE_DOM"/>
    <property type="match status" value="1"/>
</dbReference>
<evidence type="ECO:0000256" key="6">
    <source>
        <dbReference type="ARBA" id="ARBA00022840"/>
    </source>
</evidence>
<dbReference type="InterPro" id="IPR050538">
    <property type="entry name" value="MAP_kinase_kinase_kinase"/>
</dbReference>
<evidence type="ECO:0000256" key="4">
    <source>
        <dbReference type="ARBA" id="ARBA00022741"/>
    </source>
</evidence>
<comment type="similarity">
    <text evidence="1">Belongs to the protein kinase superfamily. STE Ser/Thr protein kinase family. MAP kinase kinase kinase subfamily.</text>
</comment>
<protein>
    <recommendedName>
        <fullName evidence="2">mitogen-activated protein kinase</fullName>
        <ecNumber evidence="2">2.7.11.24</ecNumber>
    </recommendedName>
</protein>
<dbReference type="CDD" id="cd09534">
    <property type="entry name" value="SAM_Ste11_fungal"/>
    <property type="match status" value="1"/>
</dbReference>
<proteinExistence type="inferred from homology"/>
<dbReference type="InterPro" id="IPR017441">
    <property type="entry name" value="Protein_kinase_ATP_BS"/>
</dbReference>
<keyword evidence="15" id="KW-1185">Reference proteome</keyword>
<feature type="binding site" evidence="9">
    <location>
        <position position="618"/>
    </location>
    <ligand>
        <name>ATP</name>
        <dbReference type="ChEBI" id="CHEBI:30616"/>
    </ligand>
</feature>
<feature type="compositionally biased region" description="Polar residues" evidence="10">
    <location>
        <begin position="180"/>
        <end position="192"/>
    </location>
</feature>
<dbReference type="OrthoDB" id="266718at2759"/>
<dbReference type="PROSITE" id="PS00107">
    <property type="entry name" value="PROTEIN_KINASE_ATP"/>
    <property type="match status" value="1"/>
</dbReference>
<dbReference type="Pfam" id="PF00536">
    <property type="entry name" value="SAM_1"/>
    <property type="match status" value="1"/>
</dbReference>
<feature type="region of interest" description="Disordered" evidence="10">
    <location>
        <begin position="841"/>
        <end position="875"/>
    </location>
</feature>
<dbReference type="Gene3D" id="1.10.150.50">
    <property type="entry name" value="Transcription Factor, Ets-1"/>
    <property type="match status" value="1"/>
</dbReference>
<feature type="compositionally biased region" description="Polar residues" evidence="10">
    <location>
        <begin position="104"/>
        <end position="139"/>
    </location>
</feature>
<dbReference type="InterPro" id="IPR008271">
    <property type="entry name" value="Ser/Thr_kinase_AS"/>
</dbReference>
<dbReference type="InterPro" id="IPR001660">
    <property type="entry name" value="SAM"/>
</dbReference>
<dbReference type="PROSITE" id="PS50200">
    <property type="entry name" value="RA"/>
    <property type="match status" value="1"/>
</dbReference>
<dbReference type="GO" id="GO:0004707">
    <property type="term" value="F:MAP kinase activity"/>
    <property type="evidence" value="ECO:0007669"/>
    <property type="project" value="UniProtKB-EC"/>
</dbReference>
<evidence type="ECO:0000256" key="5">
    <source>
        <dbReference type="ARBA" id="ARBA00022777"/>
    </source>
</evidence>
<dbReference type="AlphaFoldDB" id="A0A167WE90"/>
<feature type="compositionally biased region" description="Acidic residues" evidence="10">
    <location>
        <begin position="536"/>
        <end position="548"/>
    </location>
</feature>
<feature type="region of interest" description="Disordered" evidence="10">
    <location>
        <begin position="97"/>
        <end position="221"/>
    </location>
</feature>
<evidence type="ECO:0000259" key="13">
    <source>
        <dbReference type="PROSITE" id="PS50200"/>
    </source>
</evidence>
<dbReference type="Gene3D" id="3.10.20.90">
    <property type="entry name" value="Phosphatidylinositol 3-kinase Catalytic Subunit, Chain A, domain 1"/>
    <property type="match status" value="1"/>
</dbReference>
<gene>
    <name evidence="14" type="ORF">AAP_04833</name>
</gene>
<sequence length="875" mass="96754">MSLSPKAGSSSPTGSNFSSNYGGDHVRYWSQRRVSDWLYSLGFGQYEPLFREHDLNGDTLIECDQQILKEIGVRKVGDRIRMLEAIKQLRKQAISEDKEKALASRTSLDSTGAATSVTARQTPSIDSPRQQPAKSTRWSRQFDISALNPLSTPSSPLLEARHPGLSPMESTRREQAAGYFTSQGTTTRSPGTHSDPPSAGSMSNTAHTRHNGSIDGLSMGQLPPDSPYIRVIYTGGQTKVLNVKNCKTPEDIYNSVLRKLLVPEKEAKNYSFYVLTGLDASPKNCKRLTDFELFSICMDANRAERGRLILRKTSSGEPDSEELGRAAQFAAHENQTNHLNALSGNNVRNQIKLQKLTGESWHNIRQPLSPMSRKPPKTQDGKFSGFLGTRPPSEMIIHELTSYFPSHQKEDIEKTVRLSVRRSKRLSRAASRLSVVSSNSIAASLRDAPPIPTIAEAWLTGDYEKARPAQRPLSVNRFSSGLAPLPSVAYHNSPALQPLDEEKTPLERKFSFESRDGDDRSTLQVPSPRPSTDGNRDEEDVDGEENVDDQLSVATGDENDEDDDDLKDFLAGNNFSEGNWMKGALIGEGSFGSVFIALHSITGELLAVKQVELPSAAKGTETDKRKNTMVSALEHEIDLLQGLHHENIVRYLGTSTDDNYLNIFLEYVPGGSIAMMLKQYNTFQEPLIQNFVRQILAGLSYLHERNIIHRDIKGANILVDNKGAVKISDFGISKKANPQSMLHGDNKNQRTSLQGSVFWMAPEVVRQTAHTTKADIWSLGCLVVEMFIGAHPFPDHDQLQAIFAIGSSRARPPAPEGASDAAKEFLDMTFEIDYEKRPSANELRESRFVKQDLSSKPAKESQSLEPTPKIVAGPA</sequence>
<dbReference type="Pfam" id="PF00069">
    <property type="entry name" value="Pkinase"/>
    <property type="match status" value="1"/>
</dbReference>
<dbReference type="InterPro" id="IPR000719">
    <property type="entry name" value="Prot_kinase_dom"/>
</dbReference>